<dbReference type="GO" id="GO:0046872">
    <property type="term" value="F:metal ion binding"/>
    <property type="evidence" value="ECO:0007669"/>
    <property type="project" value="InterPro"/>
</dbReference>
<keyword evidence="5" id="KW-1185">Reference proteome</keyword>
<dbReference type="InterPro" id="IPR006127">
    <property type="entry name" value="ZnuA-like"/>
</dbReference>
<evidence type="ECO:0000313" key="4">
    <source>
        <dbReference type="EMBL" id="MDX8419348.1"/>
    </source>
</evidence>
<keyword evidence="3" id="KW-0732">Signal</keyword>
<dbReference type="SUPFAM" id="SSF53807">
    <property type="entry name" value="Helical backbone' metal receptor"/>
    <property type="match status" value="1"/>
</dbReference>
<dbReference type="Pfam" id="PF01297">
    <property type="entry name" value="ZnuA"/>
    <property type="match status" value="1"/>
</dbReference>
<organism evidence="4 5">
    <name type="scientific">Grylomicrobium aquisgranensis</name>
    <dbReference type="NCBI Taxonomy" id="2926318"/>
    <lineage>
        <taxon>Bacteria</taxon>
        <taxon>Bacillati</taxon>
        <taxon>Bacillota</taxon>
        <taxon>Erysipelotrichia</taxon>
        <taxon>Erysipelotrichales</taxon>
        <taxon>Erysipelotrichaceae</taxon>
        <taxon>Grylomicrobium</taxon>
    </lineage>
</organism>
<reference evidence="4 5" key="1">
    <citation type="submission" date="2022-03" db="EMBL/GenBank/DDBJ databases">
        <title>Novel taxa within the pig intestine.</title>
        <authorList>
            <person name="Wylensek D."/>
            <person name="Bishof K."/>
            <person name="Afrizal A."/>
            <person name="Clavel T."/>
        </authorList>
    </citation>
    <scope>NUCLEOTIDE SEQUENCE [LARGE SCALE GENOMIC DNA]</scope>
    <source>
        <strain evidence="4 5">CLA-KB-P133</strain>
    </source>
</reference>
<keyword evidence="2" id="KW-0813">Transport</keyword>
<dbReference type="InterPro" id="IPR050492">
    <property type="entry name" value="Bact_metal-bind_prot9"/>
</dbReference>
<name>A0AB35U126_9FIRM</name>
<dbReference type="PANTHER" id="PTHR42953">
    <property type="entry name" value="HIGH-AFFINITY ZINC UPTAKE SYSTEM PROTEIN ZNUA-RELATED"/>
    <property type="match status" value="1"/>
</dbReference>
<dbReference type="EMBL" id="JALBUR010000007">
    <property type="protein sequence ID" value="MDX8419348.1"/>
    <property type="molecule type" value="Genomic_DNA"/>
</dbReference>
<dbReference type="Proteomes" id="UP001286174">
    <property type="component" value="Unassembled WGS sequence"/>
</dbReference>
<dbReference type="RefSeq" id="WP_370595800.1">
    <property type="nucleotide sequence ID" value="NZ_JALBUR010000007.1"/>
</dbReference>
<comment type="caution">
    <text evidence="4">The sequence shown here is derived from an EMBL/GenBank/DDBJ whole genome shotgun (WGS) entry which is preliminary data.</text>
</comment>
<dbReference type="Gene3D" id="3.40.50.1980">
    <property type="entry name" value="Nitrogenase molybdenum iron protein domain"/>
    <property type="match status" value="2"/>
</dbReference>
<proteinExistence type="inferred from homology"/>
<evidence type="ECO:0000256" key="3">
    <source>
        <dbReference type="ARBA" id="ARBA00022729"/>
    </source>
</evidence>
<evidence type="ECO:0000313" key="5">
    <source>
        <dbReference type="Proteomes" id="UP001286174"/>
    </source>
</evidence>
<dbReference type="AlphaFoldDB" id="A0AB35U126"/>
<sequence>MIRNKAGRKNRIQQISRSTKHGLGHCTRILLACVLCVCLLGCLPGCVSVRTQIAYSIYPIGWLVSALAQNTVTTVSLQDGQTAQRAQIQSNYQDILAKSAVFMHIGDLEPYLSVYQNEIASSGTPVLDLSAHNAVYDFARYTPDDSSSASDYQESAWYDSALFDQTDMYEKDVSLWNDPVLMLSMAKDILSWLEKTYPENTDLYETNFKKLEADLVDLDAQYQALATQAADQSITLRFVTVTPSFGNWQKTYGFQVYPLVLSRYGVLPDEEELAVMEQRIKTDGVQYIVYEDSMPDDMKSLFNRVMNDCGLTRIDLSNLSSLTPQQEEDGKDYLSIMYENLAVLQSIVEQKDQAG</sequence>
<evidence type="ECO:0000256" key="1">
    <source>
        <dbReference type="ARBA" id="ARBA00011028"/>
    </source>
</evidence>
<dbReference type="PANTHER" id="PTHR42953:SF3">
    <property type="entry name" value="HIGH-AFFINITY ZINC UPTAKE SYSTEM PROTEIN ZNUA"/>
    <property type="match status" value="1"/>
</dbReference>
<protein>
    <submittedName>
        <fullName evidence="4">Zinc ABC transporter substrate-binding protein</fullName>
    </submittedName>
</protein>
<evidence type="ECO:0000256" key="2">
    <source>
        <dbReference type="ARBA" id="ARBA00022448"/>
    </source>
</evidence>
<comment type="similarity">
    <text evidence="1">Belongs to the bacterial solute-binding protein 9 family.</text>
</comment>
<dbReference type="GO" id="GO:0030001">
    <property type="term" value="P:metal ion transport"/>
    <property type="evidence" value="ECO:0007669"/>
    <property type="project" value="InterPro"/>
</dbReference>
<accession>A0AB35U126</accession>
<gene>
    <name evidence="4" type="ORF">MOZ60_04475</name>
</gene>